<dbReference type="EMBL" id="SRLO01014019">
    <property type="protein sequence ID" value="TNN24882.1"/>
    <property type="molecule type" value="Genomic_DNA"/>
</dbReference>
<evidence type="ECO:0000313" key="2">
    <source>
        <dbReference type="Proteomes" id="UP000314294"/>
    </source>
</evidence>
<comment type="caution">
    <text evidence="1">The sequence shown here is derived from an EMBL/GenBank/DDBJ whole genome shotgun (WGS) entry which is preliminary data.</text>
</comment>
<proteinExistence type="predicted"/>
<protein>
    <submittedName>
        <fullName evidence="1">Uncharacterized protein</fullName>
    </submittedName>
</protein>
<accession>A0A4Z2E974</accession>
<name>A0A4Z2E974_9TELE</name>
<reference evidence="1 2" key="1">
    <citation type="submission" date="2019-03" db="EMBL/GenBank/DDBJ databases">
        <title>First draft genome of Liparis tanakae, snailfish: a comprehensive survey of snailfish specific genes.</title>
        <authorList>
            <person name="Kim W."/>
            <person name="Song I."/>
            <person name="Jeong J.-H."/>
            <person name="Kim D."/>
            <person name="Kim S."/>
            <person name="Ryu S."/>
            <person name="Song J.Y."/>
            <person name="Lee S.K."/>
        </authorList>
    </citation>
    <scope>NUCLEOTIDE SEQUENCE [LARGE SCALE GENOMIC DNA]</scope>
    <source>
        <tissue evidence="1">Muscle</tissue>
    </source>
</reference>
<sequence>MIYSLPPLLTPIHSPIPEEPSRSLFQAKSSSSLSPMFSAKQCFHGDMYNHCAHDVLERNNHATSSLINLRLEEEAIL</sequence>
<organism evidence="1 2">
    <name type="scientific">Liparis tanakae</name>
    <name type="common">Tanaka's snailfish</name>
    <dbReference type="NCBI Taxonomy" id="230148"/>
    <lineage>
        <taxon>Eukaryota</taxon>
        <taxon>Metazoa</taxon>
        <taxon>Chordata</taxon>
        <taxon>Craniata</taxon>
        <taxon>Vertebrata</taxon>
        <taxon>Euteleostomi</taxon>
        <taxon>Actinopterygii</taxon>
        <taxon>Neopterygii</taxon>
        <taxon>Teleostei</taxon>
        <taxon>Neoteleostei</taxon>
        <taxon>Acanthomorphata</taxon>
        <taxon>Eupercaria</taxon>
        <taxon>Perciformes</taxon>
        <taxon>Cottioidei</taxon>
        <taxon>Cottales</taxon>
        <taxon>Liparidae</taxon>
        <taxon>Liparis</taxon>
    </lineage>
</organism>
<gene>
    <name evidence="1" type="ORF">EYF80_064992</name>
</gene>
<evidence type="ECO:0000313" key="1">
    <source>
        <dbReference type="EMBL" id="TNN24882.1"/>
    </source>
</evidence>
<dbReference type="AlphaFoldDB" id="A0A4Z2E974"/>
<dbReference type="Proteomes" id="UP000314294">
    <property type="component" value="Unassembled WGS sequence"/>
</dbReference>
<keyword evidence="2" id="KW-1185">Reference proteome</keyword>